<feature type="region of interest" description="Disordered" evidence="1">
    <location>
        <begin position="119"/>
        <end position="157"/>
    </location>
</feature>
<dbReference type="GeneID" id="87908557"/>
<reference evidence="3 4" key="1">
    <citation type="journal article" date="2023" name="bioRxiv">
        <title>High-quality genome assemblies of four members of thePodospora anserinaspecies complex.</title>
        <authorList>
            <person name="Ament-Velasquez S.L."/>
            <person name="Vogan A.A."/>
            <person name="Wallerman O."/>
            <person name="Hartmann F."/>
            <person name="Gautier V."/>
            <person name="Silar P."/>
            <person name="Giraud T."/>
            <person name="Johannesson H."/>
        </authorList>
    </citation>
    <scope>NUCLEOTIDE SEQUENCE [LARGE SCALE GENOMIC DNA]</scope>
    <source>
        <strain evidence="3 4">CBS 415.72m</strain>
    </source>
</reference>
<dbReference type="InterPro" id="IPR016181">
    <property type="entry name" value="Acyl_CoA_acyltransferase"/>
</dbReference>
<keyword evidence="4" id="KW-1185">Reference proteome</keyword>
<evidence type="ECO:0000256" key="1">
    <source>
        <dbReference type="SAM" id="MobiDB-lite"/>
    </source>
</evidence>
<evidence type="ECO:0000259" key="2">
    <source>
        <dbReference type="Pfam" id="PF00583"/>
    </source>
</evidence>
<name>A0ABR0GIK7_9PEZI</name>
<sequence length="421" mass="46395">MFDIVPSRGRGEIHRAGPCISKTRLTIFLCFIFPHFRRTTPLHHCRPRPCFSDSMKSSTYGYAYSVYDMDGSPQAVTELDLSACHPNSIVDRINAMPALKTSTAFFTFLRANLVLPHSAMSSNPSTPNLAPSSLRRSPPTPQSHSRPATPIPTTTLDEEDEIPPLTLEVLTSKPDKTAALKLIADSIAQQRQTASSHIITHPLPLSSLIAALAITYHFFLSSSDLGTKLMILSSLVTTYLLTVRYLTSPFIRLAESITPSFLGSDSPEDQDTVIACRYGGEIIGVTVLHISRPAGQSDPNFKRHKQRGSLSSFKGGKGVIRAWTVKSRYRGKGVGGDMLREVVRLTKERCGRDGEVGFARGHANAGLIPVGGKGEDNRQGEREEEMVLPEWLNRGWLRRSERKAAQALERVVSEFGNGKRR</sequence>
<feature type="domain" description="N-acetyltransferase" evidence="2">
    <location>
        <begin position="269"/>
        <end position="351"/>
    </location>
</feature>
<protein>
    <recommendedName>
        <fullName evidence="2">N-acetyltransferase domain-containing protein</fullName>
    </recommendedName>
</protein>
<accession>A0ABR0GIK7</accession>
<proteinExistence type="predicted"/>
<comment type="caution">
    <text evidence="3">The sequence shown here is derived from an EMBL/GenBank/DDBJ whole genome shotgun (WGS) entry which is preliminary data.</text>
</comment>
<dbReference type="RefSeq" id="XP_062744549.1">
    <property type="nucleotide sequence ID" value="XM_062888650.1"/>
</dbReference>
<dbReference type="SUPFAM" id="SSF55729">
    <property type="entry name" value="Acyl-CoA N-acyltransferases (Nat)"/>
    <property type="match status" value="1"/>
</dbReference>
<evidence type="ECO:0000313" key="3">
    <source>
        <dbReference type="EMBL" id="KAK4655574.1"/>
    </source>
</evidence>
<dbReference type="EMBL" id="JAFFHA010000005">
    <property type="protein sequence ID" value="KAK4655574.1"/>
    <property type="molecule type" value="Genomic_DNA"/>
</dbReference>
<dbReference type="CDD" id="cd04301">
    <property type="entry name" value="NAT_SF"/>
    <property type="match status" value="1"/>
</dbReference>
<dbReference type="Proteomes" id="UP001323405">
    <property type="component" value="Unassembled WGS sequence"/>
</dbReference>
<dbReference type="InterPro" id="IPR000182">
    <property type="entry name" value="GNAT_dom"/>
</dbReference>
<evidence type="ECO:0000313" key="4">
    <source>
        <dbReference type="Proteomes" id="UP001323405"/>
    </source>
</evidence>
<dbReference type="Pfam" id="PF00583">
    <property type="entry name" value="Acetyltransf_1"/>
    <property type="match status" value="1"/>
</dbReference>
<feature type="compositionally biased region" description="Polar residues" evidence="1">
    <location>
        <begin position="119"/>
        <end position="135"/>
    </location>
</feature>
<gene>
    <name evidence="3" type="ORF">QC762_303520</name>
</gene>
<feature type="compositionally biased region" description="Polar residues" evidence="1">
    <location>
        <begin position="142"/>
        <end position="155"/>
    </location>
</feature>
<dbReference type="Gene3D" id="3.40.630.30">
    <property type="match status" value="1"/>
</dbReference>
<organism evidence="3 4">
    <name type="scientific">Podospora pseudocomata</name>
    <dbReference type="NCBI Taxonomy" id="2093779"/>
    <lineage>
        <taxon>Eukaryota</taxon>
        <taxon>Fungi</taxon>
        <taxon>Dikarya</taxon>
        <taxon>Ascomycota</taxon>
        <taxon>Pezizomycotina</taxon>
        <taxon>Sordariomycetes</taxon>
        <taxon>Sordariomycetidae</taxon>
        <taxon>Sordariales</taxon>
        <taxon>Podosporaceae</taxon>
        <taxon>Podospora</taxon>
    </lineage>
</organism>